<dbReference type="Proteomes" id="UP001055439">
    <property type="component" value="Chromosome 4"/>
</dbReference>
<dbReference type="EMBL" id="CP097506">
    <property type="protein sequence ID" value="URD97657.1"/>
    <property type="molecule type" value="Genomic_DNA"/>
</dbReference>
<gene>
    <name evidence="2" type="ORF">MUK42_08905</name>
</gene>
<keyword evidence="3" id="KW-1185">Reference proteome</keyword>
<dbReference type="AlphaFoldDB" id="A0A9E7FMA7"/>
<evidence type="ECO:0000256" key="1">
    <source>
        <dbReference type="SAM" id="MobiDB-lite"/>
    </source>
</evidence>
<sequence>MNREDDELTWSGCHRDPPGPPFYSASISSHNPAAVPDYRSPTNLCSPHAIHKTRLTLIP</sequence>
<evidence type="ECO:0000313" key="2">
    <source>
        <dbReference type="EMBL" id="URD97657.1"/>
    </source>
</evidence>
<accession>A0A9E7FMA7</accession>
<organism evidence="2 3">
    <name type="scientific">Musa troglodytarum</name>
    <name type="common">fe'i banana</name>
    <dbReference type="NCBI Taxonomy" id="320322"/>
    <lineage>
        <taxon>Eukaryota</taxon>
        <taxon>Viridiplantae</taxon>
        <taxon>Streptophyta</taxon>
        <taxon>Embryophyta</taxon>
        <taxon>Tracheophyta</taxon>
        <taxon>Spermatophyta</taxon>
        <taxon>Magnoliopsida</taxon>
        <taxon>Liliopsida</taxon>
        <taxon>Zingiberales</taxon>
        <taxon>Musaceae</taxon>
        <taxon>Musa</taxon>
    </lineage>
</organism>
<reference evidence="2" key="1">
    <citation type="submission" date="2022-05" db="EMBL/GenBank/DDBJ databases">
        <title>The Musa troglodytarum L. genome provides insights into the mechanism of non-climacteric behaviour and enrichment of carotenoids.</title>
        <authorList>
            <person name="Wang J."/>
        </authorList>
    </citation>
    <scope>NUCLEOTIDE SEQUENCE</scope>
    <source>
        <tissue evidence="2">Leaf</tissue>
    </source>
</reference>
<name>A0A9E7FMA7_9LILI</name>
<evidence type="ECO:0000313" key="3">
    <source>
        <dbReference type="Proteomes" id="UP001055439"/>
    </source>
</evidence>
<proteinExistence type="predicted"/>
<protein>
    <submittedName>
        <fullName evidence="2">Uncharacterized protein</fullName>
    </submittedName>
</protein>
<feature type="region of interest" description="Disordered" evidence="1">
    <location>
        <begin position="1"/>
        <end position="28"/>
    </location>
</feature>